<dbReference type="PROSITE" id="PS50011">
    <property type="entry name" value="PROTEIN_KINASE_DOM"/>
    <property type="match status" value="1"/>
</dbReference>
<protein>
    <submittedName>
        <fullName evidence="8">Serine/threonine-protein kinase</fullName>
    </submittedName>
</protein>
<name>A0A7W2HKH3_9ACTN</name>
<comment type="caution">
    <text evidence="8">The sequence shown here is derived from an EMBL/GenBank/DDBJ whole genome shotgun (WGS) entry which is preliminary data.</text>
</comment>
<dbReference type="SMART" id="SM00564">
    <property type="entry name" value="PQQ"/>
    <property type="match status" value="3"/>
</dbReference>
<accession>A0A7W2HKH3</accession>
<evidence type="ECO:0000313" key="8">
    <source>
        <dbReference type="EMBL" id="MBA4867166.1"/>
    </source>
</evidence>
<evidence type="ECO:0000256" key="3">
    <source>
        <dbReference type="ARBA" id="ARBA00022777"/>
    </source>
</evidence>
<dbReference type="InterPro" id="IPR000719">
    <property type="entry name" value="Prot_kinase_dom"/>
</dbReference>
<feature type="domain" description="Protein kinase" evidence="7">
    <location>
        <begin position="14"/>
        <end position="266"/>
    </location>
</feature>
<feature type="compositionally biased region" description="Basic and acidic residues" evidence="6">
    <location>
        <begin position="287"/>
        <end position="296"/>
    </location>
</feature>
<keyword evidence="2 5" id="KW-0547">Nucleotide-binding</keyword>
<proteinExistence type="predicted"/>
<dbReference type="SUPFAM" id="SSF56112">
    <property type="entry name" value="Protein kinase-like (PK-like)"/>
    <property type="match status" value="1"/>
</dbReference>
<evidence type="ECO:0000313" key="9">
    <source>
        <dbReference type="Proteomes" id="UP000586976"/>
    </source>
</evidence>
<evidence type="ECO:0000256" key="5">
    <source>
        <dbReference type="PROSITE-ProRule" id="PRU10141"/>
    </source>
</evidence>
<dbReference type="Gene3D" id="2.130.10.10">
    <property type="entry name" value="YVTN repeat-like/Quinoprotein amine dehydrogenase"/>
    <property type="match status" value="2"/>
</dbReference>
<dbReference type="InterPro" id="IPR017441">
    <property type="entry name" value="Protein_kinase_ATP_BS"/>
</dbReference>
<keyword evidence="9" id="KW-1185">Reference proteome</keyword>
<evidence type="ECO:0000256" key="2">
    <source>
        <dbReference type="ARBA" id="ARBA00022741"/>
    </source>
</evidence>
<dbReference type="InterPro" id="IPR015943">
    <property type="entry name" value="WD40/YVTN_repeat-like_dom_sf"/>
</dbReference>
<dbReference type="GO" id="GO:0004674">
    <property type="term" value="F:protein serine/threonine kinase activity"/>
    <property type="evidence" value="ECO:0007669"/>
    <property type="project" value="TreeGrafter"/>
</dbReference>
<evidence type="ECO:0000259" key="7">
    <source>
        <dbReference type="PROSITE" id="PS50011"/>
    </source>
</evidence>
<dbReference type="EMBL" id="JACEQY010000098">
    <property type="protein sequence ID" value="MBA4867166.1"/>
    <property type="molecule type" value="Genomic_DNA"/>
</dbReference>
<dbReference type="Pfam" id="PF13360">
    <property type="entry name" value="PQQ_2"/>
    <property type="match status" value="2"/>
</dbReference>
<dbReference type="Gene3D" id="1.10.510.10">
    <property type="entry name" value="Transferase(Phosphotransferase) domain 1"/>
    <property type="match status" value="1"/>
</dbReference>
<dbReference type="CDD" id="cd14014">
    <property type="entry name" value="STKc_PknB_like"/>
    <property type="match status" value="1"/>
</dbReference>
<dbReference type="PANTHER" id="PTHR43289:SF34">
    <property type="entry name" value="SERINE_THREONINE-PROTEIN KINASE YBDM-RELATED"/>
    <property type="match status" value="1"/>
</dbReference>
<dbReference type="InterPro" id="IPR011009">
    <property type="entry name" value="Kinase-like_dom_sf"/>
</dbReference>
<dbReference type="SUPFAM" id="SSF50998">
    <property type="entry name" value="Quinoprotein alcohol dehydrogenase-like"/>
    <property type="match status" value="2"/>
</dbReference>
<dbReference type="SMART" id="SM00220">
    <property type="entry name" value="S_TKc"/>
    <property type="match status" value="1"/>
</dbReference>
<dbReference type="Pfam" id="PF00069">
    <property type="entry name" value="Pkinase"/>
    <property type="match status" value="1"/>
</dbReference>
<dbReference type="InterPro" id="IPR002372">
    <property type="entry name" value="PQQ_rpt_dom"/>
</dbReference>
<dbReference type="AlphaFoldDB" id="A0A7W2HKH3"/>
<dbReference type="RefSeq" id="WP_181868489.1">
    <property type="nucleotide sequence ID" value="NZ_JACEQY010000098.1"/>
</dbReference>
<feature type="region of interest" description="Disordered" evidence="6">
    <location>
        <begin position="266"/>
        <end position="314"/>
    </location>
</feature>
<dbReference type="InterPro" id="IPR011047">
    <property type="entry name" value="Quinoprotein_ADH-like_sf"/>
</dbReference>
<dbReference type="InterPro" id="IPR018391">
    <property type="entry name" value="PQQ_b-propeller_rpt"/>
</dbReference>
<dbReference type="PROSITE" id="PS00107">
    <property type="entry name" value="PROTEIN_KINASE_ATP"/>
    <property type="match status" value="1"/>
</dbReference>
<reference evidence="8 9" key="1">
    <citation type="submission" date="2020-07" db="EMBL/GenBank/DDBJ databases">
        <title>Streptomyces isolated from Indian soil.</title>
        <authorList>
            <person name="Mandal S."/>
            <person name="Maiti P.K."/>
        </authorList>
    </citation>
    <scope>NUCLEOTIDE SEQUENCE [LARGE SCALE GENOMIC DNA]</scope>
    <source>
        <strain evidence="8 9">PSKA54</strain>
    </source>
</reference>
<dbReference type="Proteomes" id="UP000586976">
    <property type="component" value="Unassembled WGS sequence"/>
</dbReference>
<dbReference type="PANTHER" id="PTHR43289">
    <property type="entry name" value="MITOGEN-ACTIVATED PROTEIN KINASE KINASE KINASE 20-RELATED"/>
    <property type="match status" value="1"/>
</dbReference>
<dbReference type="Gene3D" id="3.30.200.20">
    <property type="entry name" value="Phosphorylase Kinase, domain 1"/>
    <property type="match status" value="1"/>
</dbReference>
<dbReference type="PROSITE" id="PS00108">
    <property type="entry name" value="PROTEIN_KINASE_ST"/>
    <property type="match status" value="1"/>
</dbReference>
<keyword evidence="1" id="KW-0808">Transferase</keyword>
<keyword evidence="4 5" id="KW-0067">ATP-binding</keyword>
<feature type="binding site" evidence="5">
    <location>
        <position position="42"/>
    </location>
    <ligand>
        <name>ATP</name>
        <dbReference type="ChEBI" id="CHEBI:30616"/>
    </ligand>
</feature>
<evidence type="ECO:0000256" key="1">
    <source>
        <dbReference type="ARBA" id="ARBA00022679"/>
    </source>
</evidence>
<gene>
    <name evidence="8" type="ORF">H1V43_38985</name>
</gene>
<keyword evidence="3 8" id="KW-0418">Kinase</keyword>
<evidence type="ECO:0000256" key="6">
    <source>
        <dbReference type="SAM" id="MobiDB-lite"/>
    </source>
</evidence>
<organism evidence="8 9">
    <name type="scientific">Streptomyces himalayensis subsp. aureolus</name>
    <dbReference type="NCBI Taxonomy" id="2758039"/>
    <lineage>
        <taxon>Bacteria</taxon>
        <taxon>Bacillati</taxon>
        <taxon>Actinomycetota</taxon>
        <taxon>Actinomycetes</taxon>
        <taxon>Kitasatosporales</taxon>
        <taxon>Streptomycetaceae</taxon>
        <taxon>Streptomyces</taxon>
        <taxon>Streptomyces himalayensis</taxon>
    </lineage>
</organism>
<sequence>MQLRTGDPQAIGGYRLEGRLGAGGMGTVYLARTASGRPIAIKLIHQQFADDEEFRIRFRQEVSAARRVSGAFTAAVVDADPEGDHPWMATTYIEGPTLSQRISQDGPMSGAELRSLAIGLAEALRDIHRAAVVHRDLKPSNVVLSPEGPRVIDFGISRAADHQTLTMTGRVIGTPPFMSPEQLQAPREVGPESDVFSLGTLLVYAATGQAPFDADSPYMTAYQVVHEAPELGAVPPVLREVIDPCLFKESWRRPSADEVLGRLRELPDDLGGQSQSPMKTMDVQGADDTRAAKNAEEAEDTQYGPSGAPARNGRRLRRRWRTVLAAAVAVAAIGGGVALLKPGSATTPSTPAGRGTVTGASAPLPDGFRPWRVTVVGGRQGITDELRCVPRGDAVYCGGGGVLAVRLRVSDGKEVWKRTSPGVPVQGMHLVGATTDTVIGYRTPGDNSDRVEVVALAAEDGRALWSARIGTHSTAITGQTQDAVLVDSTVLSVDASLTRIEARSAHSGNLRWATPFPSGSECAPLAAGDRIYAMCAPRSELRAADVTHPSVHTVDRETGRLGDAVPLYGHLRPMGEEDGSLVLLEERRQGTAFSGYVDVVLLDPRTGRTKSHRLKDAYAGATPGVADGTLYFAGATGLVTAVDPATGKEEWSTQTSVESGSGPVVARGVLYFSSGSGRTVALAADGGSELWTTNPNADGLSGGVGASARAAVSGRVAFVAASGNTVFAFDTERPPKAG</sequence>
<dbReference type="InterPro" id="IPR008271">
    <property type="entry name" value="Ser/Thr_kinase_AS"/>
</dbReference>
<evidence type="ECO:0000256" key="4">
    <source>
        <dbReference type="ARBA" id="ARBA00022840"/>
    </source>
</evidence>
<dbReference type="GO" id="GO:0005524">
    <property type="term" value="F:ATP binding"/>
    <property type="evidence" value="ECO:0007669"/>
    <property type="project" value="UniProtKB-UniRule"/>
</dbReference>